<organism evidence="8 9">
    <name type="scientific">Tritrichomonas musculus</name>
    <dbReference type="NCBI Taxonomy" id="1915356"/>
    <lineage>
        <taxon>Eukaryota</taxon>
        <taxon>Metamonada</taxon>
        <taxon>Parabasalia</taxon>
        <taxon>Tritrichomonadida</taxon>
        <taxon>Tritrichomonadidae</taxon>
        <taxon>Tritrichomonas</taxon>
    </lineage>
</organism>
<keyword evidence="2" id="KW-0645">Protease</keyword>
<feature type="compositionally biased region" description="Basic residues" evidence="6">
    <location>
        <begin position="1066"/>
        <end position="1078"/>
    </location>
</feature>
<gene>
    <name evidence="8" type="ORF">M9Y10_037349</name>
</gene>
<evidence type="ECO:0000256" key="1">
    <source>
        <dbReference type="ARBA" id="ARBA00007623"/>
    </source>
</evidence>
<sequence length="2012" mass="234549">MKPGGDRTEILFKTLLDSADVEERFENIINECQKNKTKYKDPEFYPQKSLTDEDAIELRDCEWRRIEDQYPTLFDNISPESVKQGNLGDCYFIISLIYASRHKDLVKLLFHPKSSLQYGVVLVYFWYLGEKIPVIVDTQVAYENSESENPFFSHPRTNEDSCWFVLVEKAYAKACGGYSQIERGHVSFGMHILFDFYSTDYASLEDIIPVTSLKEESEKKLNSNEKFFQILQDLISKEALIGTSCPDEKIENREELGLLTDQSYCILDARESDDQKFVKLRNPWGTGKYNGEHEWTEKLKRDLNLKDDDGSFWMLLENYLFYFTSISYSLPKEKNWKEMSVYGKIDGYLDGRSPTTKSPHVGCIPQWSIKFTKKTIVRLSFDVAGPESSHGIYIVKNHSQKVDVIYVDTEMMRASTNSSVNGIEYKVNDFSEPFTFFLTRTDAMDAPCYYRILIQSPDTDFVVKKFDDDFLKEKWNCVTQTGIFNDPDRDQWNPTQNQYPLTTCRQWFIDFPDLKNNIDYEIRFRVFKDISEGDLYLFCARTDKKLSYSYSSLSYQNFCIYSNSIYEEFSIPLTKNLVNDNETRFVFAFYRQKQTDVNKFKFQVLCKSKFEFGMLPEPDVKNNICYEITGKLYSDDNDRSMPYSDSVECMKQWCLMFKKSPTTLFIEYESKETPSKHYVFLEKKEKPGQKIGTFYAGTTNFDFNIQENCLRSRETIKIEDASKPYALCVTRDPVPDKTSSFSLKIYGTEDFELFEIDGDKLGKKINKVVCDDKVDSSKDVKIDFPEVEFIEQPVNFHPRKSSSIPKKNSEKFKENLKNNPFLNLTDNDDKEKSKGKPFLDSIIKPYSNSKNSNKMVDDDNEKPDYVHINSNHSDEKTEGKDNIIVSINVNNENKSEDISLSIDVDEDSDVNKNNVKNETISIDVDIDSSSHHQKVDFDTVIKENVNKLLEFKNDISRVNENKEEEKKSSDHKEEKHLKSKQEDSISENKEETENDKKKEETSKSSDYKKKKSIKSKQGDSSMNESKDENDNDKNKQNTSKINESKSETKIDTNKEDEVNKSDVSKKHGHKKKRKHKHKHEENIDQEEKSSDNIKREESDMTPGTGRIEAMFDSESFSVPNENQNLYQNELSKKNNKLLNKAISYLQDHGILFTEIDEVTMEKAYTMKKYVFVLSLYSVIILEKSKNSKKISKKEEKSLIDLHSISIINNDIIRLEFNEKRRLKKSKIVFQIDDPDHLIDSLNENIVRILTPYELRRINLINMILSKSQFKCTSHSILDRFISTLSIKKIKLGEKLNSKIFQLLFSHSNSVVLMKIKSYKKIFNIFSSSILIDKYINQIDIVDPESIIPLIMKNIDYFNNILHVKVKGSDSEDLQNLIEKMESVNSISFHDHPIDSFNYLSLLMEKNKIKSIGFDSSLTKSSLNSFLQIPNVKNLNYLRISNLHNFPISSLISYLTRLSYLSLNSCNLSIGNVLEKIIQSQMVFLKELDLSGNLGNEFELKAKKKLFLPLQLNALYVDNVQWEIDQLIFFMKLCSNSNLSLLSMNKLEFINITENNKKKGKSRVGNDPDEYKKYCWESFFNQLPSKMNLISSLNWNSNKLNAQFVSFLVNSIELRNVSFSSCNCSDLKFVKEILVKSYIEKVNIQKVSCIEKDDYLLNFKEFLLEIPQMKSLRQIDFTHNEFNKECFDVLAESLVNSEVNFVGFDDSKLSGFHYLLNFLKKLEKSKKKPIEVSYPILDIQRLEMNQTEIDEMTRYLTQLRKENSEREISSFEVFPEVSFLQLDHSFPEFMPKESRVQRGRYVFDRKISLFSDFYEKYKILTSDSYNSNEYFSDINNRGHCLNSVEEQPTELKENEEKSDTKNEIENDVKNDNDIDHQSEIIEENDFIEKEEVNDQKLSEKNYSYSEYNYSQSGSYSSDDGGNDSGVKQKEEPIAEKDKDENENHDDDHINKREDYSNSSEDSQNVSYQKVNYPQNRIIRKHIFYVSNRTIISKGKLSSSYSDYSDVNDEDKGK</sequence>
<keyword evidence="4" id="KW-0788">Thiol protease</keyword>
<dbReference type="SUPFAM" id="SSF54001">
    <property type="entry name" value="Cysteine proteinases"/>
    <property type="match status" value="1"/>
</dbReference>
<evidence type="ECO:0000259" key="7">
    <source>
        <dbReference type="PROSITE" id="PS50203"/>
    </source>
</evidence>
<feature type="domain" description="Calpain catalytic" evidence="7">
    <location>
        <begin position="38"/>
        <end position="328"/>
    </location>
</feature>
<dbReference type="Gene3D" id="3.90.70.10">
    <property type="entry name" value="Cysteine proteinases"/>
    <property type="match status" value="1"/>
</dbReference>
<evidence type="ECO:0000256" key="2">
    <source>
        <dbReference type="ARBA" id="ARBA00022670"/>
    </source>
</evidence>
<proteinExistence type="inferred from homology"/>
<feature type="region of interest" description="Disordered" evidence="6">
    <location>
        <begin position="960"/>
        <end position="1105"/>
    </location>
</feature>
<evidence type="ECO:0000313" key="9">
    <source>
        <dbReference type="Proteomes" id="UP001470230"/>
    </source>
</evidence>
<keyword evidence="3" id="KW-0378">Hydrolase</keyword>
<evidence type="ECO:0000256" key="6">
    <source>
        <dbReference type="SAM" id="MobiDB-lite"/>
    </source>
</evidence>
<evidence type="ECO:0000256" key="5">
    <source>
        <dbReference type="PROSITE-ProRule" id="PRU00239"/>
    </source>
</evidence>
<dbReference type="InterPro" id="IPR022684">
    <property type="entry name" value="Calpain_cysteine_protease"/>
</dbReference>
<dbReference type="SMART" id="SM00230">
    <property type="entry name" value="CysPc"/>
    <property type="match status" value="1"/>
</dbReference>
<comment type="similarity">
    <text evidence="1">Belongs to the peptidase C2 family.</text>
</comment>
<reference evidence="8 9" key="1">
    <citation type="submission" date="2024-04" db="EMBL/GenBank/DDBJ databases">
        <title>Tritrichomonas musculus Genome.</title>
        <authorList>
            <person name="Alves-Ferreira E."/>
            <person name="Grigg M."/>
            <person name="Lorenzi H."/>
            <person name="Galac M."/>
        </authorList>
    </citation>
    <scope>NUCLEOTIDE SEQUENCE [LARGE SCALE GENOMIC DNA]</scope>
    <source>
        <strain evidence="8 9">EAF2021</strain>
    </source>
</reference>
<feature type="region of interest" description="Disordered" evidence="6">
    <location>
        <begin position="819"/>
        <end position="859"/>
    </location>
</feature>
<dbReference type="InterPro" id="IPR038765">
    <property type="entry name" value="Papain-like_cys_pep_sf"/>
</dbReference>
<dbReference type="EMBL" id="JAPFFF010000063">
    <property type="protein sequence ID" value="KAK8836825.1"/>
    <property type="molecule type" value="Genomic_DNA"/>
</dbReference>
<protein>
    <recommendedName>
        <fullName evidence="7">Calpain catalytic domain-containing protein</fullName>
    </recommendedName>
</protein>
<feature type="compositionally biased region" description="Low complexity" evidence="6">
    <location>
        <begin position="1900"/>
        <end position="1918"/>
    </location>
</feature>
<accession>A0ABR2GUF7</accession>
<comment type="caution">
    <text evidence="5">Lacks conserved residue(s) required for the propagation of feature annotation.</text>
</comment>
<feature type="compositionally biased region" description="Basic and acidic residues" evidence="6">
    <location>
        <begin position="960"/>
        <end position="1007"/>
    </location>
</feature>
<keyword evidence="9" id="KW-1185">Reference proteome</keyword>
<comment type="caution">
    <text evidence="8">The sequence shown here is derived from an EMBL/GenBank/DDBJ whole genome shotgun (WGS) entry which is preliminary data.</text>
</comment>
<dbReference type="Proteomes" id="UP001470230">
    <property type="component" value="Unassembled WGS sequence"/>
</dbReference>
<dbReference type="PROSITE" id="PS50203">
    <property type="entry name" value="CALPAIN_CAT"/>
    <property type="match status" value="1"/>
</dbReference>
<feature type="compositionally biased region" description="Basic and acidic residues" evidence="6">
    <location>
        <begin position="1024"/>
        <end position="1035"/>
    </location>
</feature>
<feature type="compositionally biased region" description="Basic and acidic residues" evidence="6">
    <location>
        <begin position="1885"/>
        <end position="1898"/>
    </location>
</feature>
<name>A0ABR2GUF7_9EUKA</name>
<dbReference type="Pfam" id="PF00648">
    <property type="entry name" value="Peptidase_C2"/>
    <property type="match status" value="1"/>
</dbReference>
<evidence type="ECO:0000313" key="8">
    <source>
        <dbReference type="EMBL" id="KAK8836825.1"/>
    </source>
</evidence>
<dbReference type="InterPro" id="IPR001300">
    <property type="entry name" value="Peptidase_C2_calpain_cat"/>
</dbReference>
<evidence type="ECO:0000256" key="4">
    <source>
        <dbReference type="ARBA" id="ARBA00022807"/>
    </source>
</evidence>
<dbReference type="PRINTS" id="PR00704">
    <property type="entry name" value="CALPAIN"/>
</dbReference>
<feature type="compositionally biased region" description="Polar residues" evidence="6">
    <location>
        <begin position="1955"/>
        <end position="1971"/>
    </location>
</feature>
<dbReference type="PANTHER" id="PTHR10183">
    <property type="entry name" value="CALPAIN"/>
    <property type="match status" value="1"/>
</dbReference>
<evidence type="ECO:0000256" key="3">
    <source>
        <dbReference type="ARBA" id="ARBA00022801"/>
    </source>
</evidence>
<feature type="compositionally biased region" description="Basic and acidic residues" evidence="6">
    <location>
        <begin position="1848"/>
        <end position="1878"/>
    </location>
</feature>
<feature type="region of interest" description="Disordered" evidence="6">
    <location>
        <begin position="1844"/>
        <end position="1971"/>
    </location>
</feature>
<feature type="compositionally biased region" description="Basic and acidic residues" evidence="6">
    <location>
        <begin position="1079"/>
        <end position="1098"/>
    </location>
</feature>
<feature type="compositionally biased region" description="Basic and acidic residues" evidence="6">
    <location>
        <begin position="1042"/>
        <end position="1065"/>
    </location>
</feature>
<feature type="region of interest" description="Disordered" evidence="6">
    <location>
        <begin position="1993"/>
        <end position="2012"/>
    </location>
</feature>
<feature type="compositionally biased region" description="Basic and acidic residues" evidence="6">
    <location>
        <begin position="1925"/>
        <end position="1954"/>
    </location>
</feature>
<dbReference type="PANTHER" id="PTHR10183:SF379">
    <property type="entry name" value="CALPAIN-5"/>
    <property type="match status" value="1"/>
</dbReference>